<dbReference type="PANTHER" id="PTHR42052:SF1">
    <property type="entry name" value="ABM DOMAIN-CONTAINING PROTEIN"/>
    <property type="match status" value="1"/>
</dbReference>
<accession>A0A7U2I3F4</accession>
<evidence type="ECO:0000313" key="1">
    <source>
        <dbReference type="EMBL" id="QRD00395.1"/>
    </source>
</evidence>
<protein>
    <recommendedName>
        <fullName evidence="3">ABM domain-containing protein</fullName>
    </recommendedName>
</protein>
<sequence>MAVTEVALLRILPGGTAEDPKLRFNLAYAKDVMQRYTNNTFYYFQQIEDPSYIYIIGEWESLDQHMNHFIPSAGNQALLERLKDQLTVEWLLHADVSHAGLLLPKTEAEMTNAREGKLAMSVGRLFVKDGQRENFQNTFDANRAKLQDYVTEGTIGGGWRVDKEDDKAEWFLMCPWTSVEQHLDFAKTEGFQKYTQDKEHLESADVKHAKLLDI</sequence>
<organism evidence="1 2">
    <name type="scientific">Phaeosphaeria nodorum (strain SN15 / ATCC MYA-4574 / FGSC 10173)</name>
    <name type="common">Glume blotch fungus</name>
    <name type="synonym">Parastagonospora nodorum</name>
    <dbReference type="NCBI Taxonomy" id="321614"/>
    <lineage>
        <taxon>Eukaryota</taxon>
        <taxon>Fungi</taxon>
        <taxon>Dikarya</taxon>
        <taxon>Ascomycota</taxon>
        <taxon>Pezizomycotina</taxon>
        <taxon>Dothideomycetes</taxon>
        <taxon>Pleosporomycetidae</taxon>
        <taxon>Pleosporales</taxon>
        <taxon>Pleosporineae</taxon>
        <taxon>Phaeosphaeriaceae</taxon>
        <taxon>Parastagonospora</taxon>
    </lineage>
</organism>
<dbReference type="AlphaFoldDB" id="A0A7U2I3F4"/>
<dbReference type="RefSeq" id="XP_001797601.1">
    <property type="nucleotide sequence ID" value="XM_001797549.1"/>
</dbReference>
<dbReference type="SUPFAM" id="SSF54909">
    <property type="entry name" value="Dimeric alpha+beta barrel"/>
    <property type="match status" value="1"/>
</dbReference>
<dbReference type="VEuPathDB" id="FungiDB:JI435_072560"/>
<dbReference type="EMBL" id="CP069032">
    <property type="protein sequence ID" value="QRD00395.1"/>
    <property type="molecule type" value="Genomic_DNA"/>
</dbReference>
<dbReference type="OrthoDB" id="3542212at2759"/>
<gene>
    <name evidence="1" type="ORF">JI435_072560</name>
</gene>
<dbReference type="KEGG" id="pno:SNOG_07256"/>
<evidence type="ECO:0008006" key="3">
    <source>
        <dbReference type="Google" id="ProtNLM"/>
    </source>
</evidence>
<dbReference type="PANTHER" id="PTHR42052">
    <property type="entry name" value="ABM DOMAIN-CONTAINING PROTEIN"/>
    <property type="match status" value="1"/>
</dbReference>
<dbReference type="InterPro" id="IPR011008">
    <property type="entry name" value="Dimeric_a/b-barrel"/>
</dbReference>
<proteinExistence type="predicted"/>
<dbReference type="OMA" id="VYIVGNW"/>
<dbReference type="Proteomes" id="UP000663193">
    <property type="component" value="Chromosome 10"/>
</dbReference>
<evidence type="ECO:0000313" key="2">
    <source>
        <dbReference type="Proteomes" id="UP000663193"/>
    </source>
</evidence>
<dbReference type="Gene3D" id="3.30.70.100">
    <property type="match status" value="2"/>
</dbReference>
<keyword evidence="2" id="KW-1185">Reference proteome</keyword>
<name>A0A7U2I3F4_PHANO</name>
<reference evidence="2" key="1">
    <citation type="journal article" date="2021" name="BMC Genomics">
        <title>Chromosome-level genome assembly and manually-curated proteome of model necrotroph Parastagonospora nodorum Sn15 reveals a genome-wide trove of candidate effector homologs, and redundancy of virulence-related functions within an accessory chromosome.</title>
        <authorList>
            <person name="Bertazzoni S."/>
            <person name="Jones D.A.B."/>
            <person name="Phan H.T."/>
            <person name="Tan K.-C."/>
            <person name="Hane J.K."/>
        </authorList>
    </citation>
    <scope>NUCLEOTIDE SEQUENCE [LARGE SCALE GENOMIC DNA]</scope>
    <source>
        <strain evidence="2">SN15 / ATCC MYA-4574 / FGSC 10173)</strain>
    </source>
</reference>